<sequence length="275" mass="32737">MNCKICSSATETVFSKMILLKYEVDYHKCQNCGFIQTDQPFWLEEAYNNAITSLDIGILKRNNELAEAIPKYIDTFFPDSEKYLDFAGGYGIFVRLMRDLGYEFYRQDLYCENIFSKHFDITDTELKKFDVVTAFEVFEHLENPLQQIEEIFDYSDNLIFSTDIVPHSESVEDWVYIANETGQHIAFYTEKALKIIAEKFNKNYYRYKNYHIFSKEKFSLEQINFAFYGIAKYRSFFGLKKRRVNFRITRQSLLEKDYAKIQRILESQSSRILND</sequence>
<accession>A0A4U8WEB2</accession>
<dbReference type="Proteomes" id="UP000290013">
    <property type="component" value="Chromosome"/>
</dbReference>
<reference evidence="1 2" key="1">
    <citation type="submission" date="2019-02" db="EMBL/GenBank/DDBJ databases">
        <authorList>
            <consortium name="Pathogen Informatics"/>
        </authorList>
    </citation>
    <scope>NUCLEOTIDE SEQUENCE [LARGE SCALE GENOMIC DNA]</scope>
    <source>
        <strain evidence="1 2">3012STDY6944375</strain>
    </source>
</reference>
<dbReference type="SUPFAM" id="SSF53335">
    <property type="entry name" value="S-adenosyl-L-methionine-dependent methyltransferases"/>
    <property type="match status" value="1"/>
</dbReference>
<dbReference type="InterPro" id="IPR029063">
    <property type="entry name" value="SAM-dependent_MTases_sf"/>
</dbReference>
<organism evidence="1 2">
    <name type="scientific">Chryseobacterium taihuense</name>
    <dbReference type="NCBI Taxonomy" id="1141221"/>
    <lineage>
        <taxon>Bacteria</taxon>
        <taxon>Pseudomonadati</taxon>
        <taxon>Bacteroidota</taxon>
        <taxon>Flavobacteriia</taxon>
        <taxon>Flavobacteriales</taxon>
        <taxon>Weeksellaceae</taxon>
        <taxon>Chryseobacterium group</taxon>
        <taxon>Chryseobacterium</taxon>
    </lineage>
</organism>
<dbReference type="AlphaFoldDB" id="A0A4U8WEB2"/>
<name>A0A4U8WEB2_9FLAO</name>
<dbReference type="EMBL" id="LR215974">
    <property type="protein sequence ID" value="VFB04732.1"/>
    <property type="molecule type" value="Genomic_DNA"/>
</dbReference>
<dbReference type="Gene3D" id="3.40.50.150">
    <property type="entry name" value="Vaccinia Virus protein VP39"/>
    <property type="match status" value="1"/>
</dbReference>
<proteinExistence type="predicted"/>
<protein>
    <recommendedName>
        <fullName evidence="3">Methyltransferase domain-containing protein</fullName>
    </recommendedName>
</protein>
<evidence type="ECO:0008006" key="3">
    <source>
        <dbReference type="Google" id="ProtNLM"/>
    </source>
</evidence>
<dbReference type="Pfam" id="PF13489">
    <property type="entry name" value="Methyltransf_23"/>
    <property type="match status" value="1"/>
</dbReference>
<dbReference type="KEGG" id="ctai:NCTC12078_02770"/>
<evidence type="ECO:0000313" key="1">
    <source>
        <dbReference type="EMBL" id="VFB04732.1"/>
    </source>
</evidence>
<gene>
    <name evidence="1" type="ORF">NCTC12078_02770</name>
</gene>
<evidence type="ECO:0000313" key="2">
    <source>
        <dbReference type="Proteomes" id="UP000290013"/>
    </source>
</evidence>